<dbReference type="AlphaFoldDB" id="A0A0W0X349"/>
<feature type="chain" id="PRO_5006916090" evidence="1">
    <location>
        <begin position="22"/>
        <end position="142"/>
    </location>
</feature>
<evidence type="ECO:0000313" key="2">
    <source>
        <dbReference type="EMBL" id="KTD38977.1"/>
    </source>
</evidence>
<evidence type="ECO:0000313" key="3">
    <source>
        <dbReference type="Proteomes" id="UP000054858"/>
    </source>
</evidence>
<accession>A0A0W0X349</accession>
<gene>
    <name evidence="2" type="ORF">Loak_1098</name>
</gene>
<protein>
    <submittedName>
        <fullName evidence="2">Uncharacterized protein</fullName>
    </submittedName>
</protein>
<dbReference type="Proteomes" id="UP000054858">
    <property type="component" value="Unassembled WGS sequence"/>
</dbReference>
<organism evidence="2 3">
    <name type="scientific">Legionella oakridgensis</name>
    <dbReference type="NCBI Taxonomy" id="29423"/>
    <lineage>
        <taxon>Bacteria</taxon>
        <taxon>Pseudomonadati</taxon>
        <taxon>Pseudomonadota</taxon>
        <taxon>Gammaproteobacteria</taxon>
        <taxon>Legionellales</taxon>
        <taxon>Legionellaceae</taxon>
        <taxon>Legionella</taxon>
    </lineage>
</organism>
<dbReference type="EMBL" id="LNYP01000023">
    <property type="protein sequence ID" value="KTD38977.1"/>
    <property type="molecule type" value="Genomic_DNA"/>
</dbReference>
<dbReference type="RefSeq" id="WP_025386652.1">
    <property type="nucleotide sequence ID" value="NZ_KV441804.1"/>
</dbReference>
<comment type="caution">
    <text evidence="2">The sequence shown here is derived from an EMBL/GenBank/DDBJ whole genome shotgun (WGS) entry which is preliminary data.</text>
</comment>
<proteinExistence type="predicted"/>
<sequence length="142" mass="15596">MKKISILCGVLLGITTHVAFADATDISGKYSCNGKASINGKKFKGEMDIQKSSDKTTYNTTFTWSDGEKDIGSMKTTAKANVFIQQWNSEKEPFVTGLSRWTKTKEGFIVKFFSVNQTTGDIMKGNVTCKFSKSTSNNSTSD</sequence>
<dbReference type="PATRIC" id="fig|29423.5.peg.1151"/>
<name>A0A0W0X349_9GAMM</name>
<evidence type="ECO:0000256" key="1">
    <source>
        <dbReference type="SAM" id="SignalP"/>
    </source>
</evidence>
<feature type="signal peptide" evidence="1">
    <location>
        <begin position="1"/>
        <end position="21"/>
    </location>
</feature>
<reference evidence="2 3" key="1">
    <citation type="submission" date="2015-11" db="EMBL/GenBank/DDBJ databases">
        <title>Genomic analysis of 38 Legionella species identifies large and diverse effector repertoires.</title>
        <authorList>
            <person name="Burstein D."/>
            <person name="Amaro F."/>
            <person name="Zusman T."/>
            <person name="Lifshitz Z."/>
            <person name="Cohen O."/>
            <person name="Gilbert J.A."/>
            <person name="Pupko T."/>
            <person name="Shuman H.A."/>
            <person name="Segal G."/>
        </authorList>
    </citation>
    <scope>NUCLEOTIDE SEQUENCE [LARGE SCALE GENOMIC DNA]</scope>
    <source>
        <strain evidence="2 3">Oak Ridge-10</strain>
    </source>
</reference>
<keyword evidence="1" id="KW-0732">Signal</keyword>